<sequence>MEVKFSYPEVGSRKSEVNFLIRKSEVGSDFPYPEIGSRKSEAIFLIRKSEVGSRQGKNARKSEVGSRKSEFHATLLSIRMDSSPNG</sequence>
<reference evidence="1" key="1">
    <citation type="submission" date="2007-07" db="EMBL/GenBank/DDBJ databases">
        <title>PCAP assembly of the Caenorhabditis remanei genome.</title>
        <authorList>
            <consortium name="The Caenorhabditis remanei Sequencing Consortium"/>
            <person name="Wilson R.K."/>
        </authorList>
    </citation>
    <scope>NUCLEOTIDE SEQUENCE [LARGE SCALE GENOMIC DNA]</scope>
    <source>
        <strain evidence="1">PB4641</strain>
    </source>
</reference>
<name>E3NKM8_CAERE</name>
<dbReference type="EMBL" id="DS268815">
    <property type="protein sequence ID" value="EFP02504.1"/>
    <property type="molecule type" value="Genomic_DNA"/>
</dbReference>
<dbReference type="AlphaFoldDB" id="E3NKM8"/>
<keyword evidence="2" id="KW-1185">Reference proteome</keyword>
<accession>E3NKM8</accession>
<dbReference type="HOGENOM" id="CLU_2500052_0_0_1"/>
<dbReference type="Proteomes" id="UP000008281">
    <property type="component" value="Unassembled WGS sequence"/>
</dbReference>
<evidence type="ECO:0000313" key="1">
    <source>
        <dbReference type="EMBL" id="EFP02504.1"/>
    </source>
</evidence>
<dbReference type="InParanoid" id="E3NKM8"/>
<protein>
    <submittedName>
        <fullName evidence="1">Uncharacterized protein</fullName>
    </submittedName>
</protein>
<gene>
    <name evidence="1" type="ORF">CRE_30534</name>
</gene>
<evidence type="ECO:0000313" key="2">
    <source>
        <dbReference type="Proteomes" id="UP000008281"/>
    </source>
</evidence>
<proteinExistence type="predicted"/>
<organism evidence="2">
    <name type="scientific">Caenorhabditis remanei</name>
    <name type="common">Caenorhabditis vulgaris</name>
    <dbReference type="NCBI Taxonomy" id="31234"/>
    <lineage>
        <taxon>Eukaryota</taxon>
        <taxon>Metazoa</taxon>
        <taxon>Ecdysozoa</taxon>
        <taxon>Nematoda</taxon>
        <taxon>Chromadorea</taxon>
        <taxon>Rhabditida</taxon>
        <taxon>Rhabditina</taxon>
        <taxon>Rhabditomorpha</taxon>
        <taxon>Rhabditoidea</taxon>
        <taxon>Rhabditidae</taxon>
        <taxon>Peloderinae</taxon>
        <taxon>Caenorhabditis</taxon>
    </lineage>
</organism>